<evidence type="ECO:0000313" key="3">
    <source>
        <dbReference type="Proteomes" id="UP000054988"/>
    </source>
</evidence>
<reference evidence="2 3" key="1">
    <citation type="submission" date="2015-12" db="EMBL/GenBank/DDBJ databases">
        <title>Draft genome sequence of Moniliophthora roreri, the causal agent of frosty pod rot of cacao.</title>
        <authorList>
            <person name="Aime M.C."/>
            <person name="Diaz-Valderrama J.R."/>
            <person name="Kijpornyongpan T."/>
            <person name="Phillips-Mora W."/>
        </authorList>
    </citation>
    <scope>NUCLEOTIDE SEQUENCE [LARGE SCALE GENOMIC DNA]</scope>
    <source>
        <strain evidence="2 3">MCA 2952</strain>
    </source>
</reference>
<dbReference type="AlphaFoldDB" id="A0A0W0FR31"/>
<proteinExistence type="predicted"/>
<feature type="domain" description="DUF6593" evidence="1">
    <location>
        <begin position="40"/>
        <end position="174"/>
    </location>
</feature>
<dbReference type="InterPro" id="IPR046528">
    <property type="entry name" value="DUF6593"/>
</dbReference>
<sequence length="188" mass="20721">MSFNPSSSQHSSSGAAPSIYRALSSAGSPPGLRRLVFYPDILNYAVIGPDTLPHYYVVTDSQITILKKTDGTVFGVIEWQNNPTVEIKDLVRKQPATKFLSLASVERTRGMNVNGKQYIWLATPEEIFLYPYPSLQHIARIKRESCSASIILEVTEEAVGQEVLLPCVLSTVLIHGHDGDVFCLRSGL</sequence>
<organism evidence="2 3">
    <name type="scientific">Moniliophthora roreri</name>
    <name type="common">Frosty pod rot fungus</name>
    <name type="synonym">Monilia roreri</name>
    <dbReference type="NCBI Taxonomy" id="221103"/>
    <lineage>
        <taxon>Eukaryota</taxon>
        <taxon>Fungi</taxon>
        <taxon>Dikarya</taxon>
        <taxon>Basidiomycota</taxon>
        <taxon>Agaricomycotina</taxon>
        <taxon>Agaricomycetes</taxon>
        <taxon>Agaricomycetidae</taxon>
        <taxon>Agaricales</taxon>
        <taxon>Marasmiineae</taxon>
        <taxon>Marasmiaceae</taxon>
        <taxon>Moniliophthora</taxon>
    </lineage>
</organism>
<name>A0A0W0FR31_MONRR</name>
<accession>A0A0W0FR31</accession>
<comment type="caution">
    <text evidence="2">The sequence shown here is derived from an EMBL/GenBank/DDBJ whole genome shotgun (WGS) entry which is preliminary data.</text>
</comment>
<protein>
    <recommendedName>
        <fullName evidence="1">DUF6593 domain-containing protein</fullName>
    </recommendedName>
</protein>
<dbReference type="EMBL" id="LATX01001727">
    <property type="protein sequence ID" value="KTB38825.1"/>
    <property type="molecule type" value="Genomic_DNA"/>
</dbReference>
<gene>
    <name evidence="2" type="ORF">WG66_8596</name>
</gene>
<evidence type="ECO:0000313" key="2">
    <source>
        <dbReference type="EMBL" id="KTB38825.1"/>
    </source>
</evidence>
<dbReference type="Pfam" id="PF20236">
    <property type="entry name" value="DUF6593"/>
    <property type="match status" value="1"/>
</dbReference>
<dbReference type="Proteomes" id="UP000054988">
    <property type="component" value="Unassembled WGS sequence"/>
</dbReference>
<evidence type="ECO:0000259" key="1">
    <source>
        <dbReference type="Pfam" id="PF20236"/>
    </source>
</evidence>